<reference evidence="11 12" key="3">
    <citation type="submission" date="2021-02" db="EMBL/GenBank/DDBJ databases">
        <authorList>
            <person name="Merkel A.Y."/>
        </authorList>
    </citation>
    <scope>NUCLEOTIDE SEQUENCE [LARGE SCALE GENOMIC DNA]</scope>
    <source>
        <strain evidence="11 12">T05b</strain>
    </source>
</reference>
<protein>
    <recommendedName>
        <fullName evidence="10">Flagellar protein FliL</fullName>
    </recommendedName>
</protein>
<keyword evidence="4 10" id="KW-1003">Cell membrane</keyword>
<comment type="caution">
    <text evidence="11">The sequence shown here is derived from an EMBL/GenBank/DDBJ whole genome shotgun (WGS) entry which is preliminary data.</text>
</comment>
<sequence length="146" mass="16080">MGGYKVGKIALVVVIVMAMTYLIYGTFFKEGPRFGVGAKPASARISTDPLETGLDQILINLSKGPYSFLKAEIAVKAGNRAAKAEVDRLREPLRRLVLHIASAEDGDVLATPQGKEQFKERIKQEARQQLGLELEGVYFQNFVLAR</sequence>
<keyword evidence="11" id="KW-0966">Cell projection</keyword>
<keyword evidence="5 10" id="KW-0145">Chemotaxis</keyword>
<evidence type="ECO:0000256" key="10">
    <source>
        <dbReference type="RuleBase" id="RU364125"/>
    </source>
</evidence>
<keyword evidence="6 10" id="KW-0812">Transmembrane</keyword>
<keyword evidence="9 10" id="KW-0472">Membrane</keyword>
<dbReference type="EMBL" id="JAFHKK010000007">
    <property type="protein sequence ID" value="MBN2964102.1"/>
    <property type="molecule type" value="Genomic_DNA"/>
</dbReference>
<dbReference type="PANTHER" id="PTHR35091:SF2">
    <property type="entry name" value="FLAGELLAR PROTEIN FLIL"/>
    <property type="match status" value="1"/>
</dbReference>
<dbReference type="Pfam" id="PF03748">
    <property type="entry name" value="FliL"/>
    <property type="match status" value="1"/>
</dbReference>
<evidence type="ECO:0000256" key="1">
    <source>
        <dbReference type="ARBA" id="ARBA00002254"/>
    </source>
</evidence>
<keyword evidence="11" id="KW-0969">Cilium</keyword>
<evidence type="ECO:0000313" key="11">
    <source>
        <dbReference type="EMBL" id="MBN2964102.1"/>
    </source>
</evidence>
<evidence type="ECO:0000313" key="12">
    <source>
        <dbReference type="Proteomes" id="UP000703590"/>
    </source>
</evidence>
<dbReference type="RefSeq" id="WP_205458649.1">
    <property type="nucleotide sequence ID" value="NZ_JAFHKK010000007.1"/>
</dbReference>
<evidence type="ECO:0000256" key="8">
    <source>
        <dbReference type="ARBA" id="ARBA00022989"/>
    </source>
</evidence>
<evidence type="ECO:0000256" key="9">
    <source>
        <dbReference type="ARBA" id="ARBA00023136"/>
    </source>
</evidence>
<evidence type="ECO:0000256" key="2">
    <source>
        <dbReference type="ARBA" id="ARBA00004162"/>
    </source>
</evidence>
<dbReference type="PANTHER" id="PTHR35091">
    <property type="entry name" value="FLAGELLAR PROTEIN FLIL"/>
    <property type="match status" value="1"/>
</dbReference>
<keyword evidence="8 10" id="KW-1133">Transmembrane helix</keyword>
<organism evidence="11 12">
    <name type="scientific">Sulfurospirillum tamanense</name>
    <dbReference type="NCBI Taxonomy" id="2813362"/>
    <lineage>
        <taxon>Bacteria</taxon>
        <taxon>Pseudomonadati</taxon>
        <taxon>Campylobacterota</taxon>
        <taxon>Epsilonproteobacteria</taxon>
        <taxon>Campylobacterales</taxon>
        <taxon>Sulfurospirillaceae</taxon>
        <taxon>Sulfurospirillum</taxon>
    </lineage>
</organism>
<evidence type="ECO:0000256" key="7">
    <source>
        <dbReference type="ARBA" id="ARBA00022779"/>
    </source>
</evidence>
<reference evidence="11 12" key="2">
    <citation type="submission" date="2021-02" db="EMBL/GenBank/DDBJ databases">
        <title>Sulfurospirillum tamanensis sp. nov.</title>
        <authorList>
            <person name="Frolova A."/>
            <person name="Merkel A."/>
            <person name="Slobodkin A."/>
        </authorList>
    </citation>
    <scope>NUCLEOTIDE SEQUENCE [LARGE SCALE GENOMIC DNA]</scope>
    <source>
        <strain evidence="11 12">T05b</strain>
    </source>
</reference>
<comment type="subcellular location">
    <subcellularLocation>
        <location evidence="2">Cell membrane</location>
        <topology evidence="2">Single-pass membrane protein</topology>
    </subcellularLocation>
</comment>
<keyword evidence="7 10" id="KW-0283">Flagellar rotation</keyword>
<dbReference type="Proteomes" id="UP000703590">
    <property type="component" value="Unassembled WGS sequence"/>
</dbReference>
<comment type="function">
    <text evidence="1 10">Controls the rotational direction of flagella during chemotaxis.</text>
</comment>
<comment type="similarity">
    <text evidence="3 10">Belongs to the FliL family.</text>
</comment>
<evidence type="ECO:0000256" key="3">
    <source>
        <dbReference type="ARBA" id="ARBA00008281"/>
    </source>
</evidence>
<evidence type="ECO:0000256" key="5">
    <source>
        <dbReference type="ARBA" id="ARBA00022500"/>
    </source>
</evidence>
<keyword evidence="11" id="KW-0282">Flagellum</keyword>
<keyword evidence="12" id="KW-1185">Reference proteome</keyword>
<reference evidence="12" key="1">
    <citation type="submission" date="2021-02" db="EMBL/GenBank/DDBJ databases">
        <title>Sulfurospirillum tamanensis sp. nov.</title>
        <authorList>
            <person name="Merkel A.Y."/>
        </authorList>
    </citation>
    <scope>NUCLEOTIDE SEQUENCE [LARGE SCALE GENOMIC DNA]</scope>
    <source>
        <strain evidence="12">T05b</strain>
    </source>
</reference>
<dbReference type="InterPro" id="IPR005503">
    <property type="entry name" value="FliL"/>
</dbReference>
<feature type="transmembrane region" description="Helical" evidence="10">
    <location>
        <begin position="6"/>
        <end position="24"/>
    </location>
</feature>
<evidence type="ECO:0000256" key="4">
    <source>
        <dbReference type="ARBA" id="ARBA00022475"/>
    </source>
</evidence>
<name>A0ABS2WR52_9BACT</name>
<proteinExistence type="inferred from homology"/>
<accession>A0ABS2WR52</accession>
<evidence type="ECO:0000256" key="6">
    <source>
        <dbReference type="ARBA" id="ARBA00022692"/>
    </source>
</evidence>
<gene>
    <name evidence="11" type="ORF">JWV37_04870</name>
</gene>